<dbReference type="RefSeq" id="WP_057790410.1">
    <property type="nucleotide sequence ID" value="NZ_CANLMS010000001.1"/>
</dbReference>
<name>A0AAW7Z5F1_9ALTE</name>
<evidence type="ECO:0000313" key="4">
    <source>
        <dbReference type="Proteomes" id="UP001170717"/>
    </source>
</evidence>
<evidence type="ECO:0000313" key="1">
    <source>
        <dbReference type="EMBL" id="AMJ75181.1"/>
    </source>
</evidence>
<evidence type="ECO:0000313" key="3">
    <source>
        <dbReference type="Proteomes" id="UP000056750"/>
    </source>
</evidence>
<dbReference type="EMBL" id="CP013926">
    <property type="protein sequence ID" value="AMJ75181.1"/>
    <property type="molecule type" value="Genomic_DNA"/>
</dbReference>
<keyword evidence="3" id="KW-1185">Reference proteome</keyword>
<protein>
    <submittedName>
        <fullName evidence="2">Uncharacterized protein</fullName>
    </submittedName>
</protein>
<reference evidence="1 3" key="1">
    <citation type="submission" date="2015-12" db="EMBL/GenBank/DDBJ databases">
        <title>Intraspecies pangenome expansion in the marine bacterium Alteromonas.</title>
        <authorList>
            <person name="Lopez-Perez M."/>
            <person name="Rodriguez-Valera F."/>
        </authorList>
    </citation>
    <scope>NUCLEOTIDE SEQUENCE [LARGE SCALE GENOMIC DNA]</scope>
    <source>
        <strain evidence="1 3">LMG 21861</strain>
    </source>
</reference>
<evidence type="ECO:0000313" key="2">
    <source>
        <dbReference type="EMBL" id="MDO6577876.1"/>
    </source>
</evidence>
<sequence length="99" mass="11078">MYKVIVSGSNIDTVSALKVLRTLVDLPLSKVIQMAKAISSLERFTLVSGVDEAYAQQLALELINVKVDAKVEPCDTDERVVRVPLAQHRKKWRLFGLLK</sequence>
<proteinExistence type="predicted"/>
<dbReference type="KEGG" id="asq:AVL57_15155"/>
<dbReference type="Proteomes" id="UP001170717">
    <property type="component" value="Unassembled WGS sequence"/>
</dbReference>
<gene>
    <name evidence="1" type="ORF">AVL57_15155</name>
    <name evidence="2" type="ORF">Q4527_10760</name>
</gene>
<dbReference type="Proteomes" id="UP000056750">
    <property type="component" value="Chromosome"/>
</dbReference>
<dbReference type="EMBL" id="JAUOQI010000006">
    <property type="protein sequence ID" value="MDO6577876.1"/>
    <property type="molecule type" value="Genomic_DNA"/>
</dbReference>
<reference evidence="2" key="2">
    <citation type="submission" date="2023-07" db="EMBL/GenBank/DDBJ databases">
        <title>Genome content predicts the carbon catabolic preferences of heterotrophic bacteria.</title>
        <authorList>
            <person name="Gralka M."/>
        </authorList>
    </citation>
    <scope>NUCLEOTIDE SEQUENCE</scope>
    <source>
        <strain evidence="2">F2M12</strain>
    </source>
</reference>
<accession>A0AAW7Z5F1</accession>
<organism evidence="2 4">
    <name type="scientific">Alteromonas stellipolaris</name>
    <dbReference type="NCBI Taxonomy" id="233316"/>
    <lineage>
        <taxon>Bacteria</taxon>
        <taxon>Pseudomonadati</taxon>
        <taxon>Pseudomonadota</taxon>
        <taxon>Gammaproteobacteria</taxon>
        <taxon>Alteromonadales</taxon>
        <taxon>Alteromonadaceae</taxon>
        <taxon>Alteromonas/Salinimonas group</taxon>
        <taxon>Alteromonas</taxon>
    </lineage>
</organism>
<dbReference type="GeneID" id="83259070"/>
<dbReference type="AlphaFoldDB" id="A0AAW7Z5F1"/>